<reference evidence="3 4" key="1">
    <citation type="submission" date="2015-10" db="EMBL/GenBank/DDBJ databases">
        <title>Draft genome sequence of Streptomyces pseudovenezuelae DSM 40212, type strain for the species Streptomyces pseudovenezuelae.</title>
        <authorList>
            <person name="Ruckert C."/>
            <person name="Winkler A."/>
            <person name="Kalinowski J."/>
            <person name="Kampfer P."/>
            <person name="Glaeser S."/>
        </authorList>
    </citation>
    <scope>NUCLEOTIDE SEQUENCE [LARGE SCALE GENOMIC DNA]</scope>
    <source>
        <strain evidence="3 4">DSM 40212</strain>
    </source>
</reference>
<evidence type="ECO:0000313" key="3">
    <source>
        <dbReference type="EMBL" id="KUM85861.1"/>
    </source>
</evidence>
<keyword evidence="2" id="KW-1133">Transmembrane helix</keyword>
<proteinExistence type="predicted"/>
<organism evidence="3 4">
    <name type="scientific">Streptomyces pseudovenezuelae</name>
    <dbReference type="NCBI Taxonomy" id="67350"/>
    <lineage>
        <taxon>Bacteria</taxon>
        <taxon>Bacillati</taxon>
        <taxon>Actinomycetota</taxon>
        <taxon>Actinomycetes</taxon>
        <taxon>Kitasatosporales</taxon>
        <taxon>Streptomycetaceae</taxon>
        <taxon>Streptomyces</taxon>
        <taxon>Streptomyces aurantiacus group</taxon>
    </lineage>
</organism>
<protein>
    <submittedName>
        <fullName evidence="3">Uncharacterized protein</fullName>
    </submittedName>
</protein>
<evidence type="ECO:0000256" key="2">
    <source>
        <dbReference type="SAM" id="Phobius"/>
    </source>
</evidence>
<evidence type="ECO:0000256" key="1">
    <source>
        <dbReference type="SAM" id="MobiDB-lite"/>
    </source>
</evidence>
<evidence type="ECO:0000313" key="4">
    <source>
        <dbReference type="Proteomes" id="UP000053039"/>
    </source>
</evidence>
<feature type="transmembrane region" description="Helical" evidence="2">
    <location>
        <begin position="22"/>
        <end position="42"/>
    </location>
</feature>
<keyword evidence="2" id="KW-0472">Membrane</keyword>
<sequence>MGTHRHRCEVAVLERTSTTARYARGVAAAVVAVATLVLAANAGPARASEPRPAEQAAQTRHQAGPPTAD</sequence>
<feature type="region of interest" description="Disordered" evidence="1">
    <location>
        <begin position="42"/>
        <end position="69"/>
    </location>
</feature>
<dbReference type="Proteomes" id="UP000053039">
    <property type="component" value="Unassembled WGS sequence"/>
</dbReference>
<dbReference type="RefSeq" id="WP_037942802.1">
    <property type="nucleotide sequence ID" value="NZ_JBEYZI010000090.1"/>
</dbReference>
<dbReference type="EMBL" id="LMWM01000027">
    <property type="protein sequence ID" value="KUM85861.1"/>
    <property type="molecule type" value="Genomic_DNA"/>
</dbReference>
<keyword evidence="2" id="KW-0812">Transmembrane</keyword>
<gene>
    <name evidence="3" type="ORF">AQI94_22650</name>
</gene>
<dbReference type="AlphaFoldDB" id="A0A101N3I0"/>
<comment type="caution">
    <text evidence="3">The sequence shown here is derived from an EMBL/GenBank/DDBJ whole genome shotgun (WGS) entry which is preliminary data.</text>
</comment>
<accession>A0A101N3I0</accession>
<name>A0A101N3I0_9ACTN</name>